<evidence type="ECO:0000313" key="3">
    <source>
        <dbReference type="Proteomes" id="UP000585474"/>
    </source>
</evidence>
<reference evidence="2 3" key="1">
    <citation type="submission" date="2019-07" db="EMBL/GenBank/DDBJ databases">
        <title>De Novo Assembly of kiwifruit Actinidia rufa.</title>
        <authorList>
            <person name="Sugita-Konishi S."/>
            <person name="Sato K."/>
            <person name="Mori E."/>
            <person name="Abe Y."/>
            <person name="Kisaki G."/>
            <person name="Hamano K."/>
            <person name="Suezawa K."/>
            <person name="Otani M."/>
            <person name="Fukuda T."/>
            <person name="Manabe T."/>
            <person name="Gomi K."/>
            <person name="Tabuchi M."/>
            <person name="Akimitsu K."/>
            <person name="Kataoka I."/>
        </authorList>
    </citation>
    <scope>NUCLEOTIDE SEQUENCE [LARGE SCALE GENOMIC DNA]</scope>
    <source>
        <strain evidence="3">cv. Fuchu</strain>
    </source>
</reference>
<accession>A0A7J0H6P1</accession>
<dbReference type="InterPro" id="IPR053134">
    <property type="entry name" value="RNA-dir_DNA_polymerase"/>
</dbReference>
<dbReference type="Gene3D" id="3.30.70.270">
    <property type="match status" value="2"/>
</dbReference>
<dbReference type="Proteomes" id="UP000585474">
    <property type="component" value="Unassembled WGS sequence"/>
</dbReference>
<dbReference type="PANTHER" id="PTHR24559">
    <property type="entry name" value="TRANSPOSON TY3-I GAG-POL POLYPROTEIN"/>
    <property type="match status" value="1"/>
</dbReference>
<dbReference type="OrthoDB" id="529980at2759"/>
<dbReference type="EMBL" id="BJWL01000027">
    <property type="protein sequence ID" value="GFZ18424.1"/>
    <property type="molecule type" value="Genomic_DNA"/>
</dbReference>
<dbReference type="AlphaFoldDB" id="A0A7J0H6P1"/>
<dbReference type="PANTHER" id="PTHR24559:SF431">
    <property type="entry name" value="RNA-DIRECTED DNA POLYMERASE HOMOLOG"/>
    <property type="match status" value="1"/>
</dbReference>
<comment type="caution">
    <text evidence="2">The sequence shown here is derived from an EMBL/GenBank/DDBJ whole genome shotgun (WGS) entry which is preliminary data.</text>
</comment>
<evidence type="ECO:0000259" key="1">
    <source>
        <dbReference type="Pfam" id="PF00078"/>
    </source>
</evidence>
<dbReference type="InterPro" id="IPR043128">
    <property type="entry name" value="Rev_trsase/Diguanyl_cyclase"/>
</dbReference>
<keyword evidence="3" id="KW-1185">Reference proteome</keyword>
<dbReference type="InterPro" id="IPR000477">
    <property type="entry name" value="RT_dom"/>
</dbReference>
<dbReference type="InterPro" id="IPR043502">
    <property type="entry name" value="DNA/RNA_pol_sf"/>
</dbReference>
<evidence type="ECO:0000313" key="2">
    <source>
        <dbReference type="EMBL" id="GFZ18424.1"/>
    </source>
</evidence>
<feature type="domain" description="Reverse transcriptase" evidence="1">
    <location>
        <begin position="67"/>
        <end position="138"/>
    </location>
</feature>
<dbReference type="SUPFAM" id="SSF56672">
    <property type="entry name" value="DNA/RNA polymerases"/>
    <property type="match status" value="1"/>
</dbReference>
<proteinExistence type="predicted"/>
<gene>
    <name evidence="2" type="ORF">Acr_27g0001630</name>
</gene>
<dbReference type="Pfam" id="PF00078">
    <property type="entry name" value="RVT_1"/>
    <property type="match status" value="1"/>
</dbReference>
<name>A0A7J0H6P1_9ERIC</name>
<protein>
    <recommendedName>
        <fullName evidence="1">Reverse transcriptase domain-containing protein</fullName>
    </recommendedName>
</protein>
<sequence length="282" mass="32088">MKEVQLVKEEREVLEDVDRTLEDKVVEDLLRYDLDEQCLGCYFLVGLNMKEGESTELIEFLNANIGSCMPFGLKNAGSMYQITITKMLHLIGSTMDAYIDGIMVKSKEEWDNLKELAEVFDILNEHKLRLNAAKCAFGKLIGMEATLNRFIDKSSDKCCPFFNSFVKNIKSLWDKECELALQQFKQYLSKPPFLSPRMRENNSTSTSLSSDTSLARCYCGRTRLPTSIDIAKESLARTSVMTEATHEVLKELPRVEETLAVEDIAEGLEDLKELPHIDLFKA</sequence>
<organism evidence="2 3">
    <name type="scientific">Actinidia rufa</name>
    <dbReference type="NCBI Taxonomy" id="165716"/>
    <lineage>
        <taxon>Eukaryota</taxon>
        <taxon>Viridiplantae</taxon>
        <taxon>Streptophyta</taxon>
        <taxon>Embryophyta</taxon>
        <taxon>Tracheophyta</taxon>
        <taxon>Spermatophyta</taxon>
        <taxon>Magnoliopsida</taxon>
        <taxon>eudicotyledons</taxon>
        <taxon>Gunneridae</taxon>
        <taxon>Pentapetalae</taxon>
        <taxon>asterids</taxon>
        <taxon>Ericales</taxon>
        <taxon>Actinidiaceae</taxon>
        <taxon>Actinidia</taxon>
    </lineage>
</organism>